<reference evidence="1" key="1">
    <citation type="journal article" date="2014" name="Front. Microbiol.">
        <title>High frequency of phylogenetically diverse reductive dehalogenase-homologous genes in deep subseafloor sedimentary metagenomes.</title>
        <authorList>
            <person name="Kawai M."/>
            <person name="Futagami T."/>
            <person name="Toyoda A."/>
            <person name="Takaki Y."/>
            <person name="Nishi S."/>
            <person name="Hori S."/>
            <person name="Arai W."/>
            <person name="Tsubouchi T."/>
            <person name="Morono Y."/>
            <person name="Uchiyama I."/>
            <person name="Ito T."/>
            <person name="Fujiyama A."/>
            <person name="Inagaki F."/>
            <person name="Takami H."/>
        </authorList>
    </citation>
    <scope>NUCLEOTIDE SEQUENCE</scope>
    <source>
        <strain evidence="1">Expedition CK06-06</strain>
    </source>
</reference>
<comment type="caution">
    <text evidence="1">The sequence shown here is derived from an EMBL/GenBank/DDBJ whole genome shotgun (WGS) entry which is preliminary data.</text>
</comment>
<gene>
    <name evidence="1" type="ORF">S03H2_63526</name>
</gene>
<proteinExistence type="predicted"/>
<protein>
    <submittedName>
        <fullName evidence="1">Uncharacterized protein</fullName>
    </submittedName>
</protein>
<dbReference type="AlphaFoldDB" id="X1IT59"/>
<sequence>MPNWKFLLASHYAGSQQRRIVCEAIKDHVEQLGLSTVLPLVKF</sequence>
<name>X1IT59_9ZZZZ</name>
<accession>X1IT59</accession>
<feature type="non-terminal residue" evidence="1">
    <location>
        <position position="43"/>
    </location>
</feature>
<evidence type="ECO:0000313" key="1">
    <source>
        <dbReference type="EMBL" id="GAH85621.1"/>
    </source>
</evidence>
<dbReference type="EMBL" id="BARU01041174">
    <property type="protein sequence ID" value="GAH85621.1"/>
    <property type="molecule type" value="Genomic_DNA"/>
</dbReference>
<organism evidence="1">
    <name type="scientific">marine sediment metagenome</name>
    <dbReference type="NCBI Taxonomy" id="412755"/>
    <lineage>
        <taxon>unclassified sequences</taxon>
        <taxon>metagenomes</taxon>
        <taxon>ecological metagenomes</taxon>
    </lineage>
</organism>